<dbReference type="EMBL" id="MH286125">
    <property type="protein sequence ID" value="QAX33540.1"/>
    <property type="molecule type" value="Genomic_DNA"/>
</dbReference>
<dbReference type="RefSeq" id="YP_010782928.1">
    <property type="nucleotide sequence ID" value="NC_075107.1"/>
</dbReference>
<comment type="subcellular location">
    <subcellularLocation>
        <location evidence="2">Host membrane</location>
        <topology evidence="2">Single-pass membrane protein</topology>
    </subcellularLocation>
</comment>
<evidence type="ECO:0000256" key="1">
    <source>
        <dbReference type="ARBA" id="ARBA00002157"/>
    </source>
</evidence>
<evidence type="ECO:0000256" key="10">
    <source>
        <dbReference type="ARBA" id="ARBA00023136"/>
    </source>
</evidence>
<dbReference type="EMBL" id="MH286126">
    <property type="protein sequence ID" value="QAX33544.1"/>
    <property type="molecule type" value="Genomic_DNA"/>
</dbReference>
<keyword evidence="10 13" id="KW-0472">Membrane</keyword>
<accession>A0A0N9FHU4</accession>
<evidence type="ECO:0000256" key="3">
    <source>
        <dbReference type="ARBA" id="ARBA00010512"/>
    </source>
</evidence>
<feature type="region of interest" description="Disordered" evidence="12">
    <location>
        <begin position="71"/>
        <end position="96"/>
    </location>
</feature>
<evidence type="ECO:0000256" key="2">
    <source>
        <dbReference type="ARBA" id="ARBA00004379"/>
    </source>
</evidence>
<feature type="compositionally biased region" description="Polar residues" evidence="12">
    <location>
        <begin position="77"/>
        <end position="89"/>
    </location>
</feature>
<keyword evidence="9" id="KW-0916">Viral movement protein</keyword>
<evidence type="ECO:0000256" key="7">
    <source>
        <dbReference type="ARBA" id="ARBA00022870"/>
    </source>
</evidence>
<reference evidence="15" key="2">
    <citation type="submission" date="2018-04" db="EMBL/GenBank/DDBJ databases">
        <title>Identification of sugar cane striate virus and its incidence rate in Guangxi China.</title>
        <authorList>
            <person name="Lin Y."/>
            <person name="Ali N."/>
            <person name="Zhou L."/>
            <person name="Zhang L."/>
            <person name="Shen Y."/>
            <person name="Wen R."/>
            <person name="Chen B."/>
        </authorList>
    </citation>
    <scope>NUCLEOTIDE SEQUENCE</scope>
    <source>
        <strain evidence="15">SCStV-WZ-e</strain>
        <strain evidence="16">SCStV-WZ-f</strain>
    </source>
</reference>
<dbReference type="GO" id="GO:0033644">
    <property type="term" value="C:host cell membrane"/>
    <property type="evidence" value="ECO:0007669"/>
    <property type="project" value="UniProtKB-SubCell"/>
</dbReference>
<dbReference type="GO" id="GO:0016020">
    <property type="term" value="C:membrane"/>
    <property type="evidence" value="ECO:0007669"/>
    <property type="project" value="InterPro"/>
</dbReference>
<evidence type="ECO:0000256" key="12">
    <source>
        <dbReference type="SAM" id="MobiDB-lite"/>
    </source>
</evidence>
<dbReference type="GO" id="GO:0046740">
    <property type="term" value="P:transport of virus in host, cell to cell"/>
    <property type="evidence" value="ECO:0007669"/>
    <property type="project" value="UniProtKB-KW"/>
</dbReference>
<evidence type="ECO:0000256" key="5">
    <source>
        <dbReference type="ARBA" id="ARBA00022448"/>
    </source>
</evidence>
<keyword evidence="17" id="KW-1185">Reference proteome</keyword>
<reference evidence="14 17" key="1">
    <citation type="submission" date="2015-04" db="EMBL/GenBank/DDBJ databases">
        <title>First Report of Sugarcane Streak Virus Infecting Sugarcane in China.</title>
        <authorList>
            <person name="Wen R."/>
            <person name="Zhou L."/>
            <person name="Xu Z."/>
            <person name="Tang Y."/>
            <person name="Bai R."/>
            <person name="Gui C."/>
            <person name="Lin Y."/>
            <person name="Chen B."/>
        </authorList>
    </citation>
    <scope>NUCLEOTIDE SEQUENCE [LARGE SCALE GENOMIC DNA]</scope>
    <source>
        <strain evidence="14">WZG</strain>
    </source>
</reference>
<comment type="subunit">
    <text evidence="11">Interacts with the capsid protein (CP). Part of a MP-CP-viral DNA complex.</text>
</comment>
<evidence type="ECO:0000313" key="16">
    <source>
        <dbReference type="EMBL" id="QAX33544.1"/>
    </source>
</evidence>
<evidence type="ECO:0000256" key="6">
    <source>
        <dbReference type="ARBA" id="ARBA00022692"/>
    </source>
</evidence>
<comment type="function">
    <text evidence="1">Involved in the viral transport within, and between cells.</text>
</comment>
<sequence>MSPQEAFQVEGGTLPFILSPPPADPPATPWFKLIFGLTVCLCVVGSIYLTYRWFLRDVIILIRAKRQRTTEEIGFGTTPNRPGSTASQVGGTGPGG</sequence>
<keyword evidence="6 13" id="KW-0812">Transmembrane</keyword>
<evidence type="ECO:0000256" key="8">
    <source>
        <dbReference type="ARBA" id="ARBA00022989"/>
    </source>
</evidence>
<protein>
    <recommendedName>
        <fullName evidence="4">Movement protein</fullName>
    </recommendedName>
</protein>
<keyword evidence="8 13" id="KW-1133">Transmembrane helix</keyword>
<dbReference type="Pfam" id="PF01708">
    <property type="entry name" value="Gemini_mov"/>
    <property type="match status" value="1"/>
</dbReference>
<evidence type="ECO:0000313" key="15">
    <source>
        <dbReference type="EMBL" id="QAX33540.1"/>
    </source>
</evidence>
<keyword evidence="7" id="KW-1043">Host membrane</keyword>
<dbReference type="Proteomes" id="UP000241525">
    <property type="component" value="Segment"/>
</dbReference>
<evidence type="ECO:0000256" key="9">
    <source>
        <dbReference type="ARBA" id="ARBA00023031"/>
    </source>
</evidence>
<comment type="similarity">
    <text evidence="3">Belongs to the mastrevirus movement protein family.</text>
</comment>
<proteinExistence type="inferred from homology"/>
<evidence type="ECO:0000313" key="14">
    <source>
        <dbReference type="EMBL" id="ALF62722.1"/>
    </source>
</evidence>
<feature type="transmembrane region" description="Helical" evidence="13">
    <location>
        <begin position="30"/>
        <end position="51"/>
    </location>
</feature>
<evidence type="ECO:0000313" key="17">
    <source>
        <dbReference type="Proteomes" id="UP000241525"/>
    </source>
</evidence>
<evidence type="ECO:0000256" key="4">
    <source>
        <dbReference type="ARBA" id="ARBA00014660"/>
    </source>
</evidence>
<dbReference type="GeneID" id="80519830"/>
<organism evidence="14 17">
    <name type="scientific">Sugarcane striate virus</name>
    <dbReference type="NCBI Taxonomy" id="1868659"/>
    <lineage>
        <taxon>Viruses</taxon>
        <taxon>Monodnaviria</taxon>
        <taxon>Shotokuvirae</taxon>
        <taxon>Cressdnaviricota</taxon>
        <taxon>Repensiviricetes</taxon>
        <taxon>Geplafuvirales</taxon>
        <taxon>Geminiviridae</taxon>
        <taxon>Mastrevirus</taxon>
        <taxon>Mastrevirus saccharumstriati</taxon>
    </lineage>
</organism>
<keyword evidence="5" id="KW-0813">Transport</keyword>
<dbReference type="InterPro" id="IPR002621">
    <property type="entry name" value="Gemini_mov"/>
</dbReference>
<dbReference type="EMBL" id="KR150789">
    <property type="protein sequence ID" value="ALF62722.1"/>
    <property type="molecule type" value="Genomic_DNA"/>
</dbReference>
<evidence type="ECO:0000256" key="11">
    <source>
        <dbReference type="ARBA" id="ARBA00025953"/>
    </source>
</evidence>
<evidence type="ECO:0000256" key="13">
    <source>
        <dbReference type="SAM" id="Phobius"/>
    </source>
</evidence>
<dbReference type="KEGG" id="vg:80519830"/>
<name>A0A0N9FHU4_9GEMI</name>